<reference evidence="6 7" key="1">
    <citation type="submission" date="2006-10" db="EMBL/GenBank/DDBJ databases">
        <title>Complete sequence of Syntrophobacter fumaroxidans MPOB.</title>
        <authorList>
            <consortium name="US DOE Joint Genome Institute"/>
            <person name="Copeland A."/>
            <person name="Lucas S."/>
            <person name="Lapidus A."/>
            <person name="Barry K."/>
            <person name="Detter J.C."/>
            <person name="Glavina del Rio T."/>
            <person name="Hammon N."/>
            <person name="Israni S."/>
            <person name="Pitluck S."/>
            <person name="Goltsman E.G."/>
            <person name="Martinez M."/>
            <person name="Schmutz J."/>
            <person name="Larimer F."/>
            <person name="Land M."/>
            <person name="Hauser L."/>
            <person name="Kyrpides N."/>
            <person name="Kim E."/>
            <person name="Boone D.R."/>
            <person name="Brockman F."/>
            <person name="Culley D."/>
            <person name="Ferry J."/>
            <person name="Gunsalus R."/>
            <person name="McInerney M.J."/>
            <person name="Morrison M."/>
            <person name="Plugge C."/>
            <person name="Rohlin L."/>
            <person name="Scholten J."/>
            <person name="Sieber J."/>
            <person name="Stams A.J.M."/>
            <person name="Worm P."/>
            <person name="Henstra A.M."/>
            <person name="Richardson P."/>
        </authorList>
    </citation>
    <scope>NUCLEOTIDE SEQUENCE [LARGE SCALE GENOMIC DNA]</scope>
    <source>
        <strain evidence="7">DSM 10017 / MPOB</strain>
    </source>
</reference>
<dbReference type="SMART" id="SM00421">
    <property type="entry name" value="HTH_LUXR"/>
    <property type="match status" value="1"/>
</dbReference>
<dbReference type="Gene3D" id="1.10.10.10">
    <property type="entry name" value="Winged helix-like DNA-binding domain superfamily/Winged helix DNA-binding domain"/>
    <property type="match status" value="1"/>
</dbReference>
<dbReference type="GO" id="GO:0000160">
    <property type="term" value="P:phosphorelay signal transduction system"/>
    <property type="evidence" value="ECO:0007669"/>
    <property type="project" value="InterPro"/>
</dbReference>
<dbReference type="CDD" id="cd06170">
    <property type="entry name" value="LuxR_C_like"/>
    <property type="match status" value="1"/>
</dbReference>
<dbReference type="SMART" id="SM00448">
    <property type="entry name" value="REC"/>
    <property type="match status" value="1"/>
</dbReference>
<dbReference type="Gene3D" id="3.40.50.2300">
    <property type="match status" value="1"/>
</dbReference>
<proteinExistence type="predicted"/>
<dbReference type="PANTHER" id="PTHR43214:SF44">
    <property type="entry name" value="TWO-COMPONENT RESPONSE REGULATOR"/>
    <property type="match status" value="1"/>
</dbReference>
<keyword evidence="2" id="KW-0597">Phosphoprotein</keyword>
<dbReference type="PROSITE" id="PS50110">
    <property type="entry name" value="RESPONSE_REGULATORY"/>
    <property type="match status" value="1"/>
</dbReference>
<dbReference type="eggNOG" id="COG2197">
    <property type="taxonomic scope" value="Bacteria"/>
</dbReference>
<dbReference type="Proteomes" id="UP000001784">
    <property type="component" value="Chromosome"/>
</dbReference>
<dbReference type="GO" id="GO:0003677">
    <property type="term" value="F:DNA binding"/>
    <property type="evidence" value="ECO:0007669"/>
    <property type="project" value="UniProtKB-KW"/>
</dbReference>
<dbReference type="Pfam" id="PF00196">
    <property type="entry name" value="GerE"/>
    <property type="match status" value="1"/>
</dbReference>
<protein>
    <submittedName>
        <fullName evidence="6">Two component transcriptional regulator, LuxR family</fullName>
    </submittedName>
</protein>
<organism evidence="6 7">
    <name type="scientific">Syntrophobacter fumaroxidans (strain DSM 10017 / MPOB)</name>
    <dbReference type="NCBI Taxonomy" id="335543"/>
    <lineage>
        <taxon>Bacteria</taxon>
        <taxon>Pseudomonadati</taxon>
        <taxon>Thermodesulfobacteriota</taxon>
        <taxon>Syntrophobacteria</taxon>
        <taxon>Syntrophobacterales</taxon>
        <taxon>Syntrophobacteraceae</taxon>
        <taxon>Syntrophobacter</taxon>
    </lineage>
</organism>
<sequence>MIEMEHYDFDTDFSILIADDDESFSQLLADLLLSQNFDVRYIRGPKYNIERILESKFDILLLDVFLGEVNGLDLIPSIRSHYPDCSIIVMTGYPDKDIAIKALQLGAFDFLEKPFPGELLFHVISRTMKTLHDKRKVARLFYDLHKSQTELISNQERLEYLNKQLRETNKALAIFAQNIESEKDDLEKQIAVKLRSLIVPSIEKLRNDNISSHYNNQIDMLIRQVEDLTSDFSPDANLAFKLSITEFRIASLIKHGNTTEEIARQLHVSPSTVRSHRKNIRKKLKINNARYSLKNFLYSSERHKLQGNKG</sequence>
<feature type="coiled-coil region" evidence="3">
    <location>
        <begin position="169"/>
        <end position="196"/>
    </location>
</feature>
<dbReference type="PROSITE" id="PS00622">
    <property type="entry name" value="HTH_LUXR_1"/>
    <property type="match status" value="1"/>
</dbReference>
<dbReference type="HOGENOM" id="CLU_896950_0_0_7"/>
<dbReference type="STRING" id="335543.Sfum_0947"/>
<dbReference type="InParanoid" id="A0LGU1"/>
<feature type="modified residue" description="4-aspartylphosphate" evidence="2">
    <location>
        <position position="63"/>
    </location>
</feature>
<evidence type="ECO:0000259" key="5">
    <source>
        <dbReference type="PROSITE" id="PS50110"/>
    </source>
</evidence>
<accession>A0LGU1</accession>
<evidence type="ECO:0000259" key="4">
    <source>
        <dbReference type="PROSITE" id="PS50043"/>
    </source>
</evidence>
<feature type="domain" description="Response regulatory" evidence="5">
    <location>
        <begin position="14"/>
        <end position="128"/>
    </location>
</feature>
<name>A0LGU1_SYNFM</name>
<dbReference type="Pfam" id="PF00072">
    <property type="entry name" value="Response_reg"/>
    <property type="match status" value="1"/>
</dbReference>
<dbReference type="PANTHER" id="PTHR43214">
    <property type="entry name" value="TWO-COMPONENT RESPONSE REGULATOR"/>
    <property type="match status" value="1"/>
</dbReference>
<evidence type="ECO:0000256" key="2">
    <source>
        <dbReference type="PROSITE-ProRule" id="PRU00169"/>
    </source>
</evidence>
<feature type="domain" description="HTH luxR-type" evidence="4">
    <location>
        <begin position="235"/>
        <end position="296"/>
    </location>
</feature>
<dbReference type="InterPro" id="IPR001789">
    <property type="entry name" value="Sig_transdc_resp-reg_receiver"/>
</dbReference>
<dbReference type="PRINTS" id="PR00038">
    <property type="entry name" value="HTHLUXR"/>
</dbReference>
<dbReference type="SUPFAM" id="SSF46894">
    <property type="entry name" value="C-terminal effector domain of the bipartite response regulators"/>
    <property type="match status" value="1"/>
</dbReference>
<keyword evidence="7" id="KW-1185">Reference proteome</keyword>
<dbReference type="InterPro" id="IPR036388">
    <property type="entry name" value="WH-like_DNA-bd_sf"/>
</dbReference>
<evidence type="ECO:0000256" key="1">
    <source>
        <dbReference type="ARBA" id="ARBA00023125"/>
    </source>
</evidence>
<dbReference type="AlphaFoldDB" id="A0LGU1"/>
<dbReference type="KEGG" id="sfu:Sfum_0947"/>
<dbReference type="PROSITE" id="PS50043">
    <property type="entry name" value="HTH_LUXR_2"/>
    <property type="match status" value="1"/>
</dbReference>
<dbReference type="InterPro" id="IPR039420">
    <property type="entry name" value="WalR-like"/>
</dbReference>
<dbReference type="EMBL" id="CP000478">
    <property type="protein sequence ID" value="ABK16643.1"/>
    <property type="molecule type" value="Genomic_DNA"/>
</dbReference>
<gene>
    <name evidence="6" type="ordered locus">Sfum_0947</name>
</gene>
<evidence type="ECO:0000313" key="6">
    <source>
        <dbReference type="EMBL" id="ABK16643.1"/>
    </source>
</evidence>
<dbReference type="InterPro" id="IPR016032">
    <property type="entry name" value="Sig_transdc_resp-reg_C-effctor"/>
</dbReference>
<dbReference type="CDD" id="cd00156">
    <property type="entry name" value="REC"/>
    <property type="match status" value="1"/>
</dbReference>
<evidence type="ECO:0000313" key="7">
    <source>
        <dbReference type="Proteomes" id="UP000001784"/>
    </source>
</evidence>
<keyword evidence="1" id="KW-0238">DNA-binding</keyword>
<dbReference type="InterPro" id="IPR000792">
    <property type="entry name" value="Tscrpt_reg_LuxR_C"/>
</dbReference>
<dbReference type="GO" id="GO:0006355">
    <property type="term" value="P:regulation of DNA-templated transcription"/>
    <property type="evidence" value="ECO:0007669"/>
    <property type="project" value="InterPro"/>
</dbReference>
<evidence type="ECO:0000256" key="3">
    <source>
        <dbReference type="SAM" id="Coils"/>
    </source>
</evidence>
<dbReference type="SUPFAM" id="SSF52172">
    <property type="entry name" value="CheY-like"/>
    <property type="match status" value="1"/>
</dbReference>
<keyword evidence="3" id="KW-0175">Coiled coil</keyword>
<dbReference type="InterPro" id="IPR011006">
    <property type="entry name" value="CheY-like_superfamily"/>
</dbReference>